<keyword evidence="1" id="KW-0812">Transmembrane</keyword>
<dbReference type="eggNOG" id="COG0671">
    <property type="taxonomic scope" value="Bacteria"/>
</dbReference>
<evidence type="ECO:0000256" key="1">
    <source>
        <dbReference type="SAM" id="Phobius"/>
    </source>
</evidence>
<dbReference type="InterPro" id="IPR000326">
    <property type="entry name" value="PAP2/HPO"/>
</dbReference>
<evidence type="ECO:0000259" key="2">
    <source>
        <dbReference type="SMART" id="SM00014"/>
    </source>
</evidence>
<dbReference type="Gene3D" id="1.20.144.10">
    <property type="entry name" value="Phosphatidic acid phosphatase type 2/haloperoxidase"/>
    <property type="match status" value="1"/>
</dbReference>
<dbReference type="SMART" id="SM00014">
    <property type="entry name" value="acidPPc"/>
    <property type="match status" value="1"/>
</dbReference>
<feature type="transmembrane region" description="Helical" evidence="1">
    <location>
        <begin position="35"/>
        <end position="52"/>
    </location>
</feature>
<proteinExistence type="predicted"/>
<dbReference type="Pfam" id="PF01569">
    <property type="entry name" value="PAP2"/>
    <property type="match status" value="1"/>
</dbReference>
<dbReference type="STRING" id="1319815.HMPREF0202_00927"/>
<dbReference type="EMBL" id="AXZF01000033">
    <property type="protein sequence ID" value="ERT69193.1"/>
    <property type="molecule type" value="Genomic_DNA"/>
</dbReference>
<accession>U7VEI4</accession>
<keyword evidence="4" id="KW-1185">Reference proteome</keyword>
<sequence length="250" mass="29098">MIDIGTIFLVCLIIYILFKRRDLIKLDLRIQRMQYILFIVFVIFLLFVINFLDQKIAFIISNQYPQGLLANYPLTNETLTDIFKGITHLGEPNYLALVAFPAFLYFRYKKNTKLQTLILSAVVIMMFGSLISTILKAVFVRSRPYQEWNNFGFYFITDVLQKRVPYNGDYMSFPSGHTLVASCGFFYLAMMNKNIHMKIFWSAFPILVAVSRVYLSYHWLSDVLASLLFGLFLAKKYRDSLDPSSLNNLS</sequence>
<organism evidence="3 4">
    <name type="scientific">Cetobacterium somerae ATCC BAA-474</name>
    <dbReference type="NCBI Taxonomy" id="1319815"/>
    <lineage>
        <taxon>Bacteria</taxon>
        <taxon>Fusobacteriati</taxon>
        <taxon>Fusobacteriota</taxon>
        <taxon>Fusobacteriia</taxon>
        <taxon>Fusobacteriales</taxon>
        <taxon>Fusobacteriaceae</taxon>
        <taxon>Cetobacterium</taxon>
    </lineage>
</organism>
<feature type="transmembrane region" description="Helical" evidence="1">
    <location>
        <begin position="92"/>
        <end position="108"/>
    </location>
</feature>
<dbReference type="PANTHER" id="PTHR14969:SF13">
    <property type="entry name" value="AT30094P"/>
    <property type="match status" value="1"/>
</dbReference>
<feature type="transmembrane region" description="Helical" evidence="1">
    <location>
        <begin position="117"/>
        <end position="139"/>
    </location>
</feature>
<name>U7VEI4_9FUSO</name>
<dbReference type="Proteomes" id="UP000017081">
    <property type="component" value="Unassembled WGS sequence"/>
</dbReference>
<feature type="domain" description="Phosphatidic acid phosphatase type 2/haloperoxidase" evidence="2">
    <location>
        <begin position="118"/>
        <end position="238"/>
    </location>
</feature>
<dbReference type="AlphaFoldDB" id="U7VEI4"/>
<feature type="transmembrane region" description="Helical" evidence="1">
    <location>
        <begin position="195"/>
        <end position="211"/>
    </location>
</feature>
<reference evidence="3 4" key="1">
    <citation type="submission" date="2013-08" db="EMBL/GenBank/DDBJ databases">
        <authorList>
            <person name="Weinstock G."/>
            <person name="Sodergren E."/>
            <person name="Wylie T."/>
            <person name="Fulton L."/>
            <person name="Fulton R."/>
            <person name="Fronick C."/>
            <person name="O'Laughlin M."/>
            <person name="Godfrey J."/>
            <person name="Miner T."/>
            <person name="Herter B."/>
            <person name="Appelbaum E."/>
            <person name="Cordes M."/>
            <person name="Lek S."/>
            <person name="Wollam A."/>
            <person name="Pepin K.H."/>
            <person name="Palsikar V.B."/>
            <person name="Mitreva M."/>
            <person name="Wilson R.K."/>
        </authorList>
    </citation>
    <scope>NUCLEOTIDE SEQUENCE [LARGE SCALE GENOMIC DNA]</scope>
    <source>
        <strain evidence="3 4">ATCC BAA-474</strain>
    </source>
</reference>
<dbReference type="SUPFAM" id="SSF48317">
    <property type="entry name" value="Acid phosphatase/Vanadium-dependent haloperoxidase"/>
    <property type="match status" value="1"/>
</dbReference>
<dbReference type="InterPro" id="IPR036938">
    <property type="entry name" value="PAP2/HPO_sf"/>
</dbReference>
<dbReference type="PANTHER" id="PTHR14969">
    <property type="entry name" value="SPHINGOSINE-1-PHOSPHATE PHOSPHOHYDROLASE"/>
    <property type="match status" value="1"/>
</dbReference>
<keyword evidence="1" id="KW-0472">Membrane</keyword>
<feature type="transmembrane region" description="Helical" evidence="1">
    <location>
        <begin position="170"/>
        <end position="188"/>
    </location>
</feature>
<feature type="transmembrane region" description="Helical" evidence="1">
    <location>
        <begin position="6"/>
        <end position="23"/>
    </location>
</feature>
<dbReference type="HOGENOM" id="CLU_1109856_0_0_0"/>
<evidence type="ECO:0000313" key="3">
    <source>
        <dbReference type="EMBL" id="ERT69193.1"/>
    </source>
</evidence>
<protein>
    <recommendedName>
        <fullName evidence="2">Phosphatidic acid phosphatase type 2/haloperoxidase domain-containing protein</fullName>
    </recommendedName>
</protein>
<gene>
    <name evidence="3" type="ORF">HMPREF0202_00927</name>
</gene>
<comment type="caution">
    <text evidence="3">The sequence shown here is derived from an EMBL/GenBank/DDBJ whole genome shotgun (WGS) entry which is preliminary data.</text>
</comment>
<evidence type="ECO:0000313" key="4">
    <source>
        <dbReference type="Proteomes" id="UP000017081"/>
    </source>
</evidence>
<keyword evidence="1" id="KW-1133">Transmembrane helix</keyword>
<dbReference type="RefSeq" id="WP_023050472.1">
    <property type="nucleotide sequence ID" value="NZ_CP173065.2"/>
</dbReference>